<evidence type="ECO:0000256" key="1">
    <source>
        <dbReference type="ARBA" id="ARBA00022691"/>
    </source>
</evidence>
<evidence type="ECO:0000259" key="6">
    <source>
        <dbReference type="PROSITE" id="PS51918"/>
    </source>
</evidence>
<dbReference type="PANTHER" id="PTHR43273:SF8">
    <property type="entry name" value="RADICAL SAM DOMAIN PROTEIN"/>
    <property type="match status" value="1"/>
</dbReference>
<evidence type="ECO:0000313" key="7">
    <source>
        <dbReference type="EMBL" id="MFC5143570.1"/>
    </source>
</evidence>
<dbReference type="InterPro" id="IPR007197">
    <property type="entry name" value="rSAM"/>
</dbReference>
<dbReference type="NCBIfam" id="NF041718">
    <property type="entry name" value="rSAM_phane_AMC"/>
    <property type="match status" value="1"/>
</dbReference>
<evidence type="ECO:0000256" key="4">
    <source>
        <dbReference type="ARBA" id="ARBA00023014"/>
    </source>
</evidence>
<evidence type="ECO:0000256" key="3">
    <source>
        <dbReference type="ARBA" id="ARBA00023004"/>
    </source>
</evidence>
<dbReference type="Proteomes" id="UP001596222">
    <property type="component" value="Unassembled WGS sequence"/>
</dbReference>
<dbReference type="RefSeq" id="WP_382036583.1">
    <property type="nucleotide sequence ID" value="NZ_JBHSKJ010000001.1"/>
</dbReference>
<sequence length="389" mass="41574">MAHGQGVGVCLAATSPLVFCQPTTLCNLDCAYCYLPERTTARRMTVEVAAAVAAAVSGWSRLHPVRVLWHGGEPLATGLEHFSALLDKFGPGRPHPVRHAVQTNATLIDDAWCEMLAERGVEVTVSIDGPGADNAQRPDRSGRSSTGRTLAGIGRLRAHGIPFGGIAVVSDPTPVAAERLYGFVRDLGVRALGVNLAEHKGAHRRPGPRAGAADFWAALAGAWRADPAVPIRDFDQAFGYLRDELAGTAESRAGRPFSPLPLITWDGDVVPLSPDLAGFSSPRHGPFTAGNLRDAPLDTLLARAPDLPWVREALDGITNCRTTCDHFAYCRGGQAANKYFETGRLDTTVTDHCNSSKIQLMEGLLRHARPDHRPHSQDPPGTQGPGPQP</sequence>
<organism evidence="7 8">
    <name type="scientific">Streptomyces aureoversilis</name>
    <dbReference type="NCBI Taxonomy" id="67277"/>
    <lineage>
        <taxon>Bacteria</taxon>
        <taxon>Bacillati</taxon>
        <taxon>Actinomycetota</taxon>
        <taxon>Actinomycetes</taxon>
        <taxon>Kitasatosporales</taxon>
        <taxon>Streptomycetaceae</taxon>
        <taxon>Streptomyces</taxon>
    </lineage>
</organism>
<gene>
    <name evidence="7" type="primary">amcB</name>
    <name evidence="7" type="ORF">ACFPP6_02525</name>
</gene>
<dbReference type="SFLD" id="SFLDS00029">
    <property type="entry name" value="Radical_SAM"/>
    <property type="match status" value="1"/>
</dbReference>
<feature type="region of interest" description="Disordered" evidence="5">
    <location>
        <begin position="127"/>
        <end position="148"/>
    </location>
</feature>
<feature type="region of interest" description="Disordered" evidence="5">
    <location>
        <begin position="369"/>
        <end position="389"/>
    </location>
</feature>
<evidence type="ECO:0000256" key="2">
    <source>
        <dbReference type="ARBA" id="ARBA00022723"/>
    </source>
</evidence>
<dbReference type="SFLD" id="SFLDG01072">
    <property type="entry name" value="dehydrogenase_like"/>
    <property type="match status" value="1"/>
</dbReference>
<name>A0ABV9ZSY3_9ACTN</name>
<comment type="caution">
    <text evidence="7">The sequence shown here is derived from an EMBL/GenBank/DDBJ whole genome shotgun (WGS) entry which is preliminary data.</text>
</comment>
<feature type="domain" description="Radical SAM core" evidence="6">
    <location>
        <begin position="12"/>
        <end position="237"/>
    </location>
</feature>
<keyword evidence="1" id="KW-0949">S-adenosyl-L-methionine</keyword>
<dbReference type="Gene3D" id="3.20.20.70">
    <property type="entry name" value="Aldolase class I"/>
    <property type="match status" value="1"/>
</dbReference>
<proteinExistence type="predicted"/>
<evidence type="ECO:0000313" key="8">
    <source>
        <dbReference type="Proteomes" id="UP001596222"/>
    </source>
</evidence>
<dbReference type="EMBL" id="JBHSKJ010000001">
    <property type="protein sequence ID" value="MFC5143570.1"/>
    <property type="molecule type" value="Genomic_DNA"/>
</dbReference>
<accession>A0ABV9ZSY3</accession>
<keyword evidence="8" id="KW-1185">Reference proteome</keyword>
<dbReference type="SFLD" id="SFLDG01067">
    <property type="entry name" value="SPASM/twitch_domain_containing"/>
    <property type="match status" value="1"/>
</dbReference>
<dbReference type="SUPFAM" id="SSF102114">
    <property type="entry name" value="Radical SAM enzymes"/>
    <property type="match status" value="1"/>
</dbReference>
<reference evidence="8" key="1">
    <citation type="journal article" date="2019" name="Int. J. Syst. Evol. Microbiol.">
        <title>The Global Catalogue of Microorganisms (GCM) 10K type strain sequencing project: providing services to taxonomists for standard genome sequencing and annotation.</title>
        <authorList>
            <consortium name="The Broad Institute Genomics Platform"/>
            <consortium name="The Broad Institute Genome Sequencing Center for Infectious Disease"/>
            <person name="Wu L."/>
            <person name="Ma J."/>
        </authorList>
    </citation>
    <scope>NUCLEOTIDE SEQUENCE [LARGE SCALE GENOMIC DNA]</scope>
    <source>
        <strain evidence="8">CGMCC 4.1641</strain>
    </source>
</reference>
<keyword evidence="3" id="KW-0408">Iron</keyword>
<dbReference type="InterPro" id="IPR013785">
    <property type="entry name" value="Aldolase_TIM"/>
</dbReference>
<dbReference type="SFLD" id="SFLDG01386">
    <property type="entry name" value="main_SPASM_domain-containing"/>
    <property type="match status" value="1"/>
</dbReference>
<dbReference type="InterPro" id="IPR023867">
    <property type="entry name" value="Sulphatase_maturase_rSAM"/>
</dbReference>
<dbReference type="PROSITE" id="PS51918">
    <property type="entry name" value="RADICAL_SAM"/>
    <property type="match status" value="1"/>
</dbReference>
<dbReference type="InterPro" id="IPR058240">
    <property type="entry name" value="rSAM_sf"/>
</dbReference>
<dbReference type="Pfam" id="PF04055">
    <property type="entry name" value="Radical_SAM"/>
    <property type="match status" value="1"/>
</dbReference>
<dbReference type="PANTHER" id="PTHR43273">
    <property type="entry name" value="ANAEROBIC SULFATASE-MATURATING ENZYME HOMOLOG ASLB-RELATED"/>
    <property type="match status" value="1"/>
</dbReference>
<keyword evidence="2" id="KW-0479">Metal-binding</keyword>
<protein>
    <submittedName>
        <fullName evidence="7">Cyclophane-forming radical SAM peptide maturase AmcB</fullName>
    </submittedName>
</protein>
<evidence type="ECO:0000256" key="5">
    <source>
        <dbReference type="SAM" id="MobiDB-lite"/>
    </source>
</evidence>
<keyword evidence="4" id="KW-0411">Iron-sulfur</keyword>
<dbReference type="CDD" id="cd01335">
    <property type="entry name" value="Radical_SAM"/>
    <property type="match status" value="1"/>
</dbReference>